<dbReference type="EMBL" id="SHKM01000002">
    <property type="protein sequence ID" value="RZT76366.1"/>
    <property type="molecule type" value="Genomic_DNA"/>
</dbReference>
<evidence type="ECO:0000259" key="1">
    <source>
        <dbReference type="Pfam" id="PF02954"/>
    </source>
</evidence>
<comment type="caution">
    <text evidence="2">The sequence shown here is derived from an EMBL/GenBank/DDBJ whole genome shotgun (WGS) entry which is preliminary data.</text>
</comment>
<evidence type="ECO:0000313" key="3">
    <source>
        <dbReference type="Proteomes" id="UP000292136"/>
    </source>
</evidence>
<feature type="domain" description="DNA binding HTH" evidence="1">
    <location>
        <begin position="63"/>
        <end position="103"/>
    </location>
</feature>
<sequence>MKVVALLVQPSGVEWDMADMAEMTARLPGLIPLESVAPGQVPDALSLSWAPLPAAAPGAPGKSLRELEREFLERVLAEYKGNKSAAAKSLKMHRRTLQRKLARGS</sequence>
<keyword evidence="3" id="KW-1185">Reference proteome</keyword>
<evidence type="ECO:0000313" key="2">
    <source>
        <dbReference type="EMBL" id="RZT76366.1"/>
    </source>
</evidence>
<gene>
    <name evidence="2" type="ORF">EV678_2242</name>
</gene>
<proteinExistence type="predicted"/>
<dbReference type="InterPro" id="IPR009057">
    <property type="entry name" value="Homeodomain-like_sf"/>
</dbReference>
<protein>
    <submittedName>
        <fullName evidence="2">Two-component system response regulator RegA</fullName>
    </submittedName>
</protein>
<dbReference type="Proteomes" id="UP000292136">
    <property type="component" value="Unassembled WGS sequence"/>
</dbReference>
<name>A0ABY0IQH8_9RHOO</name>
<organism evidence="2 3">
    <name type="scientific">Azospira oryzae</name>
    <dbReference type="NCBI Taxonomy" id="146939"/>
    <lineage>
        <taxon>Bacteria</taxon>
        <taxon>Pseudomonadati</taxon>
        <taxon>Pseudomonadota</taxon>
        <taxon>Betaproteobacteria</taxon>
        <taxon>Rhodocyclales</taxon>
        <taxon>Rhodocyclaceae</taxon>
        <taxon>Azospira</taxon>
    </lineage>
</organism>
<dbReference type="Pfam" id="PF02954">
    <property type="entry name" value="HTH_8"/>
    <property type="match status" value="1"/>
</dbReference>
<dbReference type="InterPro" id="IPR002197">
    <property type="entry name" value="HTH_Fis"/>
</dbReference>
<dbReference type="SUPFAM" id="SSF46689">
    <property type="entry name" value="Homeodomain-like"/>
    <property type="match status" value="1"/>
</dbReference>
<dbReference type="PRINTS" id="PR01590">
    <property type="entry name" value="HTHFIS"/>
</dbReference>
<dbReference type="Gene3D" id="1.10.10.60">
    <property type="entry name" value="Homeodomain-like"/>
    <property type="match status" value="1"/>
</dbReference>
<accession>A0ABY0IQH8</accession>
<reference evidence="2 3" key="1">
    <citation type="submission" date="2019-02" db="EMBL/GenBank/DDBJ databases">
        <title>Genomic Encyclopedia of Type Strains, Phase IV (KMG-IV): sequencing the most valuable type-strain genomes for metagenomic binning, comparative biology and taxonomic classification.</title>
        <authorList>
            <person name="Goeker M."/>
        </authorList>
    </citation>
    <scope>NUCLEOTIDE SEQUENCE [LARGE SCALE GENOMIC DNA]</scope>
    <source>
        <strain evidence="2 3">DSM 21223</strain>
    </source>
</reference>